<evidence type="ECO:0000313" key="15">
    <source>
        <dbReference type="RefSeq" id="XP_048317819.2"/>
    </source>
</evidence>
<feature type="domain" description="PA" evidence="11">
    <location>
        <begin position="419"/>
        <end position="496"/>
    </location>
</feature>
<gene>
    <name evidence="15" type="primary">LOC107404930</name>
</gene>
<dbReference type="InterPro" id="IPR003137">
    <property type="entry name" value="PA_domain"/>
</dbReference>
<comment type="subcellular location">
    <subcellularLocation>
        <location evidence="1">Secreted</location>
    </subcellularLocation>
</comment>
<dbReference type="InterPro" id="IPR010259">
    <property type="entry name" value="S8pro/Inhibitor_I9"/>
</dbReference>
<evidence type="ECO:0000256" key="4">
    <source>
        <dbReference type="ARBA" id="ARBA00022670"/>
    </source>
</evidence>
<evidence type="ECO:0000313" key="14">
    <source>
        <dbReference type="Proteomes" id="UP001652623"/>
    </source>
</evidence>
<evidence type="ECO:0000259" key="12">
    <source>
        <dbReference type="Pfam" id="PF05922"/>
    </source>
</evidence>
<evidence type="ECO:0000259" key="13">
    <source>
        <dbReference type="Pfam" id="PF17766"/>
    </source>
</evidence>
<keyword evidence="3" id="KW-0964">Secreted</keyword>
<dbReference type="InterPro" id="IPR015500">
    <property type="entry name" value="Peptidase_S8_subtilisin-rel"/>
</dbReference>
<evidence type="ECO:0000256" key="5">
    <source>
        <dbReference type="ARBA" id="ARBA00022729"/>
    </source>
</evidence>
<feature type="signal peptide" evidence="9">
    <location>
        <begin position="1"/>
        <end position="25"/>
    </location>
</feature>
<evidence type="ECO:0000256" key="3">
    <source>
        <dbReference type="ARBA" id="ARBA00022525"/>
    </source>
</evidence>
<dbReference type="InterPro" id="IPR036852">
    <property type="entry name" value="Peptidase_S8/S53_dom_sf"/>
</dbReference>
<dbReference type="PRINTS" id="PR00723">
    <property type="entry name" value="SUBTILISIN"/>
</dbReference>
<evidence type="ECO:0000256" key="7">
    <source>
        <dbReference type="ARBA" id="ARBA00022825"/>
    </source>
</evidence>
<comment type="similarity">
    <text evidence="2 8">Belongs to the peptidase S8 family.</text>
</comment>
<organism evidence="14 15">
    <name type="scientific">Ziziphus jujuba</name>
    <name type="common">Chinese jujube</name>
    <name type="synonym">Ziziphus sativa</name>
    <dbReference type="NCBI Taxonomy" id="326968"/>
    <lineage>
        <taxon>Eukaryota</taxon>
        <taxon>Viridiplantae</taxon>
        <taxon>Streptophyta</taxon>
        <taxon>Embryophyta</taxon>
        <taxon>Tracheophyta</taxon>
        <taxon>Spermatophyta</taxon>
        <taxon>Magnoliopsida</taxon>
        <taxon>eudicotyledons</taxon>
        <taxon>Gunneridae</taxon>
        <taxon>Pentapetalae</taxon>
        <taxon>rosids</taxon>
        <taxon>fabids</taxon>
        <taxon>Rosales</taxon>
        <taxon>Rhamnaceae</taxon>
        <taxon>Paliureae</taxon>
        <taxon>Ziziphus</taxon>
    </lineage>
</organism>
<dbReference type="Gene3D" id="3.50.30.30">
    <property type="match status" value="1"/>
</dbReference>
<dbReference type="SUPFAM" id="SSF52743">
    <property type="entry name" value="Subtilisin-like"/>
    <property type="match status" value="1"/>
</dbReference>
<evidence type="ECO:0000256" key="2">
    <source>
        <dbReference type="ARBA" id="ARBA00011073"/>
    </source>
</evidence>
<feature type="active site" description="Charge relay system" evidence="8">
    <location>
        <position position="583"/>
    </location>
</feature>
<name>A0ABM3I048_ZIZJJ</name>
<reference evidence="15" key="1">
    <citation type="submission" date="2025-08" db="UniProtKB">
        <authorList>
            <consortium name="RefSeq"/>
        </authorList>
    </citation>
    <scope>IDENTIFICATION</scope>
    <source>
        <tissue evidence="15">Seedling</tissue>
    </source>
</reference>
<dbReference type="GeneID" id="107404930"/>
<feature type="domain" description="Inhibitor I9" evidence="12">
    <location>
        <begin position="30"/>
        <end position="98"/>
    </location>
</feature>
<feature type="active site" description="Charge relay system" evidence="8">
    <location>
        <position position="175"/>
    </location>
</feature>
<evidence type="ECO:0000256" key="8">
    <source>
        <dbReference type="PROSITE-ProRule" id="PRU01240"/>
    </source>
</evidence>
<dbReference type="Proteomes" id="UP001652623">
    <property type="component" value="Chromosome 1"/>
</dbReference>
<proteinExistence type="inferred from homology"/>
<accession>A0ABM3I048</accession>
<dbReference type="Pfam" id="PF00082">
    <property type="entry name" value="Peptidase_S8"/>
    <property type="match status" value="1"/>
</dbReference>
<dbReference type="Pfam" id="PF05922">
    <property type="entry name" value="Inhibitor_I9"/>
    <property type="match status" value="1"/>
</dbReference>
<dbReference type="Pfam" id="PF02225">
    <property type="entry name" value="PA"/>
    <property type="match status" value="1"/>
</dbReference>
<feature type="domain" description="Subtilisin-like protease fibronectin type-III" evidence="13">
    <location>
        <begin position="695"/>
        <end position="791"/>
    </location>
</feature>
<evidence type="ECO:0000259" key="10">
    <source>
        <dbReference type="Pfam" id="PF00082"/>
    </source>
</evidence>
<dbReference type="CDD" id="cd04852">
    <property type="entry name" value="Peptidases_S8_3"/>
    <property type="match status" value="1"/>
</dbReference>
<protein>
    <submittedName>
        <fullName evidence="15">Subtilisin-like protease SBT5.3 isoform X1</fullName>
    </submittedName>
</protein>
<dbReference type="InterPro" id="IPR041469">
    <property type="entry name" value="Subtilisin-like_FN3"/>
</dbReference>
<dbReference type="InterPro" id="IPR037045">
    <property type="entry name" value="S8pro/Inhibitor_I9_sf"/>
</dbReference>
<keyword evidence="14" id="KW-1185">Reference proteome</keyword>
<dbReference type="PROSITE" id="PS51892">
    <property type="entry name" value="SUBTILASE"/>
    <property type="match status" value="1"/>
</dbReference>
<dbReference type="InterPro" id="IPR000209">
    <property type="entry name" value="Peptidase_S8/S53_dom"/>
</dbReference>
<evidence type="ECO:0000256" key="6">
    <source>
        <dbReference type="ARBA" id="ARBA00022801"/>
    </source>
</evidence>
<dbReference type="CDD" id="cd02120">
    <property type="entry name" value="PA_subtilisin_like"/>
    <property type="match status" value="1"/>
</dbReference>
<dbReference type="Gene3D" id="3.30.70.80">
    <property type="entry name" value="Peptidase S8 propeptide/proteinase inhibitor I9"/>
    <property type="match status" value="1"/>
</dbReference>
<evidence type="ECO:0000256" key="9">
    <source>
        <dbReference type="SAM" id="SignalP"/>
    </source>
</evidence>
<dbReference type="InterPro" id="IPR045051">
    <property type="entry name" value="SBT"/>
</dbReference>
<dbReference type="PROSITE" id="PS00138">
    <property type="entry name" value="SUBTILASE_SER"/>
    <property type="match status" value="1"/>
</dbReference>
<sequence length="798" mass="86734">MDFSVLPSLLLSLLLFSLLQTSTLCIRKPYIVYLGAHSHGSDPSAMDLQQVRYSHYDFLSSFLGSDEKAKDVMFYSYSRHINGFAAVLEENEAAQIASNFQNSSIFGCFKSLNGFFLIHAEHPSVLSVFQDKGINLQTTRSWNFLGLEGEDGSVPSNSIWKKARFGEHTIIGNIDTGVWPESKSFSDKGMGPIPSKWRGMCQQDTKGVSCNRKLIGARYFNKAYAVYAGPLNSSFFTSRDYDGHGSHALSTAGGSFVPAVSVFGNGNGTTKGGSPKAHVAAYKVCWPPIGRVQCFEADVLAAFDAAISDGVDVISVSLGGASNEFFESSISIGSFHAVQKGIIVVSAGGNSGPDPGSILNVSPWMLTVGASTIDREFTSYVTLGKKQLRGESMSDRGLPSEKFYPLINAVDAKAFNVSARKAQICEAGTLDPKKVEGKILVCLREYDDSGRTRKGEQAALAGAVGMILVNDELSGNDVVADPHVLPVSHINFTDGKYVFDYIKTTKAPMAYMSRAKTELQIKSSPYVASFSSRGPNLLEQAILKPDVIAPGVSIIAAYTEATGPTNLILDKRRVSYNVQSGTSMSCPHASGIVGLLKTLHPDWSPAAIKSAIMTTATTLDNEKEPILDSSHLKATPFDYGSGHVQPNHATDPGLVYDLAINDYLNFLCARGYNESIIKLFSNTAYKCPKSFSLLDFNYPSIAVPNLNQESITIKRKVTNVGPPGTYNASVKEPEGVLVLVKPRSLNFKRTGEVKKFKIIFKPKIKGEPKDYAFGELIWSNNKQYVRSPLVVKHYKINM</sequence>
<feature type="active site" description="Charge relay system" evidence="8">
    <location>
        <position position="244"/>
    </location>
</feature>
<feature type="domain" description="Peptidase S8/S53" evidence="10">
    <location>
        <begin position="167"/>
        <end position="620"/>
    </location>
</feature>
<keyword evidence="4 8" id="KW-0645">Protease</keyword>
<evidence type="ECO:0000256" key="1">
    <source>
        <dbReference type="ARBA" id="ARBA00004613"/>
    </source>
</evidence>
<evidence type="ECO:0000259" key="11">
    <source>
        <dbReference type="Pfam" id="PF02225"/>
    </source>
</evidence>
<keyword evidence="5 9" id="KW-0732">Signal</keyword>
<dbReference type="Gene3D" id="2.60.40.2310">
    <property type="match status" value="1"/>
</dbReference>
<dbReference type="Gene3D" id="3.40.50.200">
    <property type="entry name" value="Peptidase S8/S53 domain"/>
    <property type="match status" value="1"/>
</dbReference>
<dbReference type="InterPro" id="IPR034197">
    <property type="entry name" value="Peptidases_S8_3"/>
</dbReference>
<keyword evidence="6 8" id="KW-0378">Hydrolase</keyword>
<feature type="chain" id="PRO_5047275970" evidence="9">
    <location>
        <begin position="26"/>
        <end position="798"/>
    </location>
</feature>
<keyword evidence="7 8" id="KW-0720">Serine protease</keyword>
<dbReference type="RefSeq" id="XP_048317819.2">
    <property type="nucleotide sequence ID" value="XM_048461862.2"/>
</dbReference>
<dbReference type="PANTHER" id="PTHR10795">
    <property type="entry name" value="PROPROTEIN CONVERTASE SUBTILISIN/KEXIN"/>
    <property type="match status" value="1"/>
</dbReference>
<dbReference type="Pfam" id="PF17766">
    <property type="entry name" value="fn3_6"/>
    <property type="match status" value="1"/>
</dbReference>
<dbReference type="InterPro" id="IPR023828">
    <property type="entry name" value="Peptidase_S8_Ser-AS"/>
</dbReference>